<evidence type="ECO:0000256" key="12">
    <source>
        <dbReference type="SAM" id="Phobius"/>
    </source>
</evidence>
<evidence type="ECO:0000256" key="4">
    <source>
        <dbReference type="ARBA" id="ARBA00022553"/>
    </source>
</evidence>
<dbReference type="GO" id="GO:0004673">
    <property type="term" value="F:protein histidine kinase activity"/>
    <property type="evidence" value="ECO:0007669"/>
    <property type="project" value="UniProtKB-EC"/>
</dbReference>
<dbReference type="Pfam" id="PF03924">
    <property type="entry name" value="CHASE"/>
    <property type="match status" value="1"/>
</dbReference>
<dbReference type="Gene3D" id="3.30.450.350">
    <property type="entry name" value="CHASE domain"/>
    <property type="match status" value="1"/>
</dbReference>
<dbReference type="HOGENOM" id="CLU_000445_114_62_5"/>
<dbReference type="GO" id="GO:0007165">
    <property type="term" value="P:signal transduction"/>
    <property type="evidence" value="ECO:0007669"/>
    <property type="project" value="UniProtKB-ARBA"/>
</dbReference>
<proteinExistence type="predicted"/>
<keyword evidence="8 14" id="KW-0418">Kinase</keyword>
<dbReference type="eggNOG" id="COG3920">
    <property type="taxonomic scope" value="Bacteria"/>
</dbReference>
<dbReference type="PANTHER" id="PTHR41523:SF8">
    <property type="entry name" value="ETHYLENE RESPONSE SENSOR PROTEIN"/>
    <property type="match status" value="1"/>
</dbReference>
<feature type="domain" description="CHASE" evidence="13">
    <location>
        <begin position="68"/>
        <end position="236"/>
    </location>
</feature>
<dbReference type="InterPro" id="IPR006189">
    <property type="entry name" value="CHASE_dom"/>
</dbReference>
<dbReference type="Gene3D" id="3.30.565.10">
    <property type="entry name" value="Histidine kinase-like ATPase, C-terminal domain"/>
    <property type="match status" value="1"/>
</dbReference>
<keyword evidence="6 12" id="KW-0812">Transmembrane</keyword>
<gene>
    <name evidence="14" type="ordered locus">SL003B_4166</name>
</gene>
<keyword evidence="4" id="KW-0597">Phosphoprotein</keyword>
<dbReference type="eggNOG" id="COG3614">
    <property type="taxonomic scope" value="Bacteria"/>
</dbReference>
<keyword evidence="7" id="KW-0547">Nucleotide-binding</keyword>
<comment type="catalytic activity">
    <reaction evidence="1">
        <text>ATP + protein L-histidine = ADP + protein N-phospho-L-histidine.</text>
        <dbReference type="EC" id="2.7.13.3"/>
    </reaction>
</comment>
<evidence type="ECO:0000256" key="7">
    <source>
        <dbReference type="ARBA" id="ARBA00022741"/>
    </source>
</evidence>
<evidence type="ECO:0000256" key="5">
    <source>
        <dbReference type="ARBA" id="ARBA00022679"/>
    </source>
</evidence>
<dbReference type="PATRIC" id="fig|991905.3.peg.4296"/>
<organism evidence="14 15">
    <name type="scientific">Polymorphum gilvum (strain LMG 25793 / CGMCC 1.9160 / SL003B-26A1)</name>
    <dbReference type="NCBI Taxonomy" id="991905"/>
    <lineage>
        <taxon>Bacteria</taxon>
        <taxon>Pseudomonadati</taxon>
        <taxon>Pseudomonadota</taxon>
        <taxon>Alphaproteobacteria</taxon>
        <taxon>Rhodobacterales</taxon>
        <taxon>Paracoccaceae</taxon>
        <taxon>Polymorphum</taxon>
    </lineage>
</organism>
<dbReference type="InterPro" id="IPR036890">
    <property type="entry name" value="HATPase_C_sf"/>
</dbReference>
<dbReference type="SMART" id="SM00911">
    <property type="entry name" value="HWE_HK"/>
    <property type="match status" value="1"/>
</dbReference>
<dbReference type="Pfam" id="PF07536">
    <property type="entry name" value="HWE_HK"/>
    <property type="match status" value="1"/>
</dbReference>
<evidence type="ECO:0000256" key="10">
    <source>
        <dbReference type="ARBA" id="ARBA00022989"/>
    </source>
</evidence>
<dbReference type="GO" id="GO:0005524">
    <property type="term" value="F:ATP binding"/>
    <property type="evidence" value="ECO:0007669"/>
    <property type="project" value="UniProtKB-KW"/>
</dbReference>
<dbReference type="KEGG" id="pgv:SL003B_4166"/>
<evidence type="ECO:0000313" key="15">
    <source>
        <dbReference type="Proteomes" id="UP000008130"/>
    </source>
</evidence>
<feature type="transmembrane region" description="Helical" evidence="12">
    <location>
        <begin position="302"/>
        <end position="323"/>
    </location>
</feature>
<keyword evidence="10 12" id="KW-1133">Transmembrane helix</keyword>
<dbReference type="EMBL" id="CP002568">
    <property type="protein sequence ID" value="ADZ72583.1"/>
    <property type="molecule type" value="Genomic_DNA"/>
</dbReference>
<dbReference type="InterPro" id="IPR011102">
    <property type="entry name" value="Sig_transdc_His_kinase_HWE"/>
</dbReference>
<evidence type="ECO:0000256" key="2">
    <source>
        <dbReference type="ARBA" id="ARBA00004370"/>
    </source>
</evidence>
<dbReference type="GO" id="GO:0016020">
    <property type="term" value="C:membrane"/>
    <property type="evidence" value="ECO:0007669"/>
    <property type="project" value="UniProtKB-SubCell"/>
</dbReference>
<keyword evidence="15" id="KW-1185">Reference proteome</keyword>
<dbReference type="OrthoDB" id="341208at2"/>
<evidence type="ECO:0000256" key="3">
    <source>
        <dbReference type="ARBA" id="ARBA00012438"/>
    </source>
</evidence>
<evidence type="ECO:0000256" key="6">
    <source>
        <dbReference type="ARBA" id="ARBA00022692"/>
    </source>
</evidence>
<dbReference type="STRING" id="991905.SL003B_4166"/>
<keyword evidence="11 12" id="KW-0472">Membrane</keyword>
<evidence type="ECO:0000256" key="11">
    <source>
        <dbReference type="ARBA" id="ARBA00023136"/>
    </source>
</evidence>
<dbReference type="RefSeq" id="WP_013654881.1">
    <property type="nucleotide sequence ID" value="NC_015259.1"/>
</dbReference>
<dbReference type="Proteomes" id="UP000008130">
    <property type="component" value="Chromosome"/>
</dbReference>
<comment type="subcellular location">
    <subcellularLocation>
        <location evidence="2">Membrane</location>
    </subcellularLocation>
</comment>
<evidence type="ECO:0000256" key="9">
    <source>
        <dbReference type="ARBA" id="ARBA00022840"/>
    </source>
</evidence>
<name>F2J6V0_POLGS</name>
<evidence type="ECO:0000256" key="1">
    <source>
        <dbReference type="ARBA" id="ARBA00000085"/>
    </source>
</evidence>
<protein>
    <recommendedName>
        <fullName evidence="3">histidine kinase</fullName>
        <ecNumber evidence="3">2.7.13.3</ecNumber>
    </recommendedName>
</protein>
<accession>F2J6V0</accession>
<evidence type="ECO:0000259" key="13">
    <source>
        <dbReference type="PROSITE" id="PS50839"/>
    </source>
</evidence>
<sequence>MHRLLPPLVFVFVSAIGLGMTWTVYRSSATDENARFKETANEVVDRITGRIGQHVSMLQATHSLLAAVDGKVDHDHFRTFVAGLDLAGTYSGVQGLGYAELIPTGEEERSERNLKAYYGLDRKVWPETTVEWRTPIVLIEPANPRNEAALGFDMFGEERRRAAMRQAIETGEATASAPVQLVQEITEDKQAGFLVYLPFHADGKPDRTGNGTFRLPDGFVYAPFRAGDFHQAALSKQPVLPVVLETFDVTDGNPVLLFRSGAFDALAAPRGMAVDLTADIMGRTWQFRIHSTLGWSDQSDFMAVYGLGAISLVLAFSLAALAHSQYRGFAAIRALAEANARSLQEKELMLQEMKHRMKNALARVLAIARQTAANSESLDHFTSSFSARVMAMSNAQDMLTRSRWQKADLDSLLRMELVQVLGEDLIDKALYGPPVEVNERATQALGLVFHELATNALKYGGVSDEGGALEVRWAWETAGRDRFLSIVWTETRPQASEQPLPPAEERKGFGTRLIRVNVEGELRGTVEREVSAASTVIRIRLPLRSLA</sequence>
<dbReference type="SMART" id="SM01079">
    <property type="entry name" value="CHASE"/>
    <property type="match status" value="1"/>
</dbReference>
<dbReference type="PANTHER" id="PTHR41523">
    <property type="entry name" value="TWO-COMPONENT SYSTEM SENSOR PROTEIN"/>
    <property type="match status" value="1"/>
</dbReference>
<evidence type="ECO:0000313" key="14">
    <source>
        <dbReference type="EMBL" id="ADZ72583.1"/>
    </source>
</evidence>
<dbReference type="AlphaFoldDB" id="F2J6V0"/>
<dbReference type="EC" id="2.7.13.3" evidence="3"/>
<dbReference type="PROSITE" id="PS50839">
    <property type="entry name" value="CHASE"/>
    <property type="match status" value="1"/>
</dbReference>
<evidence type="ECO:0000256" key="8">
    <source>
        <dbReference type="ARBA" id="ARBA00022777"/>
    </source>
</evidence>
<keyword evidence="9" id="KW-0067">ATP-binding</keyword>
<keyword evidence="5" id="KW-0808">Transferase</keyword>
<dbReference type="InterPro" id="IPR042240">
    <property type="entry name" value="CHASE_sf"/>
</dbReference>
<reference evidence="14 15" key="1">
    <citation type="journal article" date="2011" name="J. Bacteriol.">
        <title>Complete genome sequence of Polymorphum gilvum SL003B-26A1T, a crude oil-degrading bacterium from oil-polluted saline soil.</title>
        <authorList>
            <person name="Li S.G."/>
            <person name="Tang Y.Q."/>
            <person name="Nie Y."/>
            <person name="Cai M."/>
            <person name="Wu X.L."/>
        </authorList>
    </citation>
    <scope>NUCLEOTIDE SEQUENCE [LARGE SCALE GENOMIC DNA]</scope>
    <source>
        <strain evidence="15">LMG 25793 / CGMCC 1.9160 / SL003B-26A1</strain>
    </source>
</reference>